<feature type="transmembrane region" description="Helical" evidence="1">
    <location>
        <begin position="117"/>
        <end position="139"/>
    </location>
</feature>
<feature type="domain" description="DUF1468" evidence="2">
    <location>
        <begin position="41"/>
        <end position="192"/>
    </location>
</feature>
<feature type="transmembrane region" description="Helical" evidence="1">
    <location>
        <begin position="145"/>
        <end position="162"/>
    </location>
</feature>
<organism evidence="3 4">
    <name type="scientific">Microbacterium aurugineum</name>
    <dbReference type="NCBI Taxonomy" id="2851642"/>
    <lineage>
        <taxon>Bacteria</taxon>
        <taxon>Bacillati</taxon>
        <taxon>Actinomycetota</taxon>
        <taxon>Actinomycetes</taxon>
        <taxon>Micrococcales</taxon>
        <taxon>Microbacteriaceae</taxon>
        <taxon>Microbacterium</taxon>
    </lineage>
</organism>
<feature type="transmembrane region" description="Helical" evidence="1">
    <location>
        <begin position="169"/>
        <end position="190"/>
    </location>
</feature>
<evidence type="ECO:0000313" key="3">
    <source>
        <dbReference type="EMBL" id="UPL16431.1"/>
    </source>
</evidence>
<sequence>MSTSASDASAADVSASDASAGDVSAGDEYQGATASRPLEIVFAVLALAFTAGYLFLSTQIPLRREAAPGQIDARFWPLVIGVTGVVVAIALLAIAITRPAPGRDDLERIQPGGFLRVIATLVITGAFIALWSLGSVILFGYRIEVFPIAAALLMASLMLLYGHRRWLSLIIYSASVTAFVYVVFGLLLRIPL</sequence>
<gene>
    <name evidence="3" type="ORF">KV397_01000</name>
</gene>
<name>A0ABY4IX73_9MICO</name>
<keyword evidence="1" id="KW-0472">Membrane</keyword>
<evidence type="ECO:0000259" key="2">
    <source>
        <dbReference type="Pfam" id="PF07331"/>
    </source>
</evidence>
<keyword evidence="1" id="KW-1133">Transmembrane helix</keyword>
<dbReference type="Proteomes" id="UP000830631">
    <property type="component" value="Chromosome"/>
</dbReference>
<feature type="transmembrane region" description="Helical" evidence="1">
    <location>
        <begin position="76"/>
        <end position="96"/>
    </location>
</feature>
<evidence type="ECO:0000313" key="4">
    <source>
        <dbReference type="Proteomes" id="UP000830631"/>
    </source>
</evidence>
<accession>A0ABY4IX73</accession>
<evidence type="ECO:0000256" key="1">
    <source>
        <dbReference type="SAM" id="Phobius"/>
    </source>
</evidence>
<dbReference type="RefSeq" id="WP_261811948.1">
    <property type="nucleotide sequence ID" value="NZ_CP078078.1"/>
</dbReference>
<reference evidence="3 4" key="1">
    <citation type="submission" date="2021-06" db="EMBL/GenBank/DDBJ databases">
        <title>Genome-based taxonomic framework of Microbacterium strains isolated from marine environment, the description of four new species and reclassification of four preexisting species.</title>
        <authorList>
            <person name="Lee S.D."/>
            <person name="Kim S.-M."/>
            <person name="Byeon Y.-S."/>
            <person name="Yang H.L."/>
            <person name="Kim I.S."/>
        </authorList>
    </citation>
    <scope>NUCLEOTIDE SEQUENCE [LARGE SCALE GENOMIC DNA]</scope>
    <source>
        <strain evidence="3 4">KSW4-10</strain>
    </source>
</reference>
<feature type="transmembrane region" description="Helical" evidence="1">
    <location>
        <begin position="38"/>
        <end position="56"/>
    </location>
</feature>
<protein>
    <submittedName>
        <fullName evidence="3">Tripartite tricarboxylate transporter TctB family protein</fullName>
    </submittedName>
</protein>
<dbReference type="EMBL" id="CP078078">
    <property type="protein sequence ID" value="UPL16431.1"/>
    <property type="molecule type" value="Genomic_DNA"/>
</dbReference>
<proteinExistence type="predicted"/>
<keyword evidence="4" id="KW-1185">Reference proteome</keyword>
<keyword evidence="1" id="KW-0812">Transmembrane</keyword>
<dbReference type="InterPro" id="IPR009936">
    <property type="entry name" value="DUF1468"/>
</dbReference>
<dbReference type="Pfam" id="PF07331">
    <property type="entry name" value="TctB"/>
    <property type="match status" value="1"/>
</dbReference>